<evidence type="ECO:0000259" key="10">
    <source>
        <dbReference type="PROSITE" id="PS50109"/>
    </source>
</evidence>
<keyword evidence="9" id="KW-1133">Transmembrane helix</keyword>
<feature type="transmembrane region" description="Helical" evidence="9">
    <location>
        <begin position="221"/>
        <end position="243"/>
    </location>
</feature>
<reference evidence="11 12" key="1">
    <citation type="submission" date="2019-12" db="EMBL/GenBank/DDBJ databases">
        <title>Hybrid Genome Assemblies of two High G+C Isolates from Undergraduate Microbiology Courses.</title>
        <authorList>
            <person name="Ne Ville C.J."/>
            <person name="Enright D."/>
            <person name="Hernandez I."/>
            <person name="Dodsworth J."/>
            <person name="Orwin P.M."/>
        </authorList>
    </citation>
    <scope>NUCLEOTIDE SEQUENCE [LARGE SCALE GENOMIC DNA]</scope>
    <source>
        <strain evidence="11 12">CSUSB</strain>
    </source>
</reference>
<dbReference type="PROSITE" id="PS50109">
    <property type="entry name" value="HIS_KIN"/>
    <property type="match status" value="1"/>
</dbReference>
<keyword evidence="8" id="KW-0902">Two-component regulatory system</keyword>
<dbReference type="InterPro" id="IPR036890">
    <property type="entry name" value="HATPase_C_sf"/>
</dbReference>
<keyword evidence="6 11" id="KW-0418">Kinase</keyword>
<dbReference type="GO" id="GO:0000155">
    <property type="term" value="F:phosphorelay sensor kinase activity"/>
    <property type="evidence" value="ECO:0007669"/>
    <property type="project" value="InterPro"/>
</dbReference>
<dbReference type="InterPro" id="IPR003594">
    <property type="entry name" value="HATPase_dom"/>
</dbReference>
<dbReference type="PANTHER" id="PTHR43065">
    <property type="entry name" value="SENSOR HISTIDINE KINASE"/>
    <property type="match status" value="1"/>
</dbReference>
<dbReference type="Gene3D" id="1.10.287.130">
    <property type="match status" value="1"/>
</dbReference>
<evidence type="ECO:0000313" key="11">
    <source>
        <dbReference type="EMBL" id="QGW82623.1"/>
    </source>
</evidence>
<organism evidence="11 12">
    <name type="scientific">Variovorax paradoxus</name>
    <dbReference type="NCBI Taxonomy" id="34073"/>
    <lineage>
        <taxon>Bacteria</taxon>
        <taxon>Pseudomonadati</taxon>
        <taxon>Pseudomonadota</taxon>
        <taxon>Betaproteobacteria</taxon>
        <taxon>Burkholderiales</taxon>
        <taxon>Comamonadaceae</taxon>
        <taxon>Variovorax</taxon>
    </lineage>
</organism>
<dbReference type="EMBL" id="CP046622">
    <property type="protein sequence ID" value="QGW82623.1"/>
    <property type="molecule type" value="Genomic_DNA"/>
</dbReference>
<evidence type="ECO:0000256" key="9">
    <source>
        <dbReference type="SAM" id="Phobius"/>
    </source>
</evidence>
<evidence type="ECO:0000256" key="2">
    <source>
        <dbReference type="ARBA" id="ARBA00012438"/>
    </source>
</evidence>
<keyword evidence="9" id="KW-0812">Transmembrane</keyword>
<dbReference type="GO" id="GO:0005524">
    <property type="term" value="F:ATP binding"/>
    <property type="evidence" value="ECO:0007669"/>
    <property type="project" value="UniProtKB-KW"/>
</dbReference>
<dbReference type="RefSeq" id="WP_157613958.1">
    <property type="nucleotide sequence ID" value="NZ_CP046622.1"/>
</dbReference>
<accession>A0A6I6H6S3</accession>
<evidence type="ECO:0000256" key="6">
    <source>
        <dbReference type="ARBA" id="ARBA00022777"/>
    </source>
</evidence>
<dbReference type="SMART" id="SM00387">
    <property type="entry name" value="HATPase_c"/>
    <property type="match status" value="1"/>
</dbReference>
<sequence length="500" mass="53965">MKQWLRTQVGWWLAWLIFTAVGAVWLARAELAQLQQAFEADVRIAHRLMSQQMVQYDAVLATLALLETSSGADRPEQRLSSVYPSILRVQRRAGDEPWPDEKHAGALAAAEASSRTQRRAEVAAVDLGQGRYQLVIGATPVSYSLEIDLAGSVPWRDWPMNPEQSPVRVSLQRGGQQFVLQPGHAARTGTGGWRFGLTKPLASPSQPFDLVAERRVGWAELPWRGIAGWAVAVAVLLAGLWTAQRQRIARRRAEELLRLGQVARLNALGELSAGLAHELNQPLTAVLANAQAARRLLDDDPPELAAARDAMGQAVEQARRAAGVVGRLRRVIERPEAGGDVKPLVLQEVVRSAMHLLAPEFAQRGVAAQFDATAQAPVRVQAEAVALEQIVHNLLMNALQALDLVPVSERRLAVSVGRNGQEGVLTVTDDGRGISPEAMPRLFEPFFSTREGGLGLGLSLSETLASGMGGSLSAANAAPRGARFTLLLPLVAASTKERTA</sequence>
<keyword evidence="3" id="KW-0597">Phosphoprotein</keyword>
<dbReference type="SMART" id="SM00388">
    <property type="entry name" value="HisKA"/>
    <property type="match status" value="1"/>
</dbReference>
<dbReference type="Pfam" id="PF00512">
    <property type="entry name" value="HisKA"/>
    <property type="match status" value="1"/>
</dbReference>
<gene>
    <name evidence="11" type="ORF">GOQ09_14035</name>
</gene>
<keyword evidence="4" id="KW-0808">Transferase</keyword>
<keyword evidence="9" id="KW-0472">Membrane</keyword>
<dbReference type="InterPro" id="IPR003661">
    <property type="entry name" value="HisK_dim/P_dom"/>
</dbReference>
<proteinExistence type="predicted"/>
<evidence type="ECO:0000256" key="8">
    <source>
        <dbReference type="ARBA" id="ARBA00023012"/>
    </source>
</evidence>
<protein>
    <recommendedName>
        <fullName evidence="2">histidine kinase</fullName>
        <ecNumber evidence="2">2.7.13.3</ecNumber>
    </recommendedName>
</protein>
<dbReference type="Gene3D" id="3.30.565.10">
    <property type="entry name" value="Histidine kinase-like ATPase, C-terminal domain"/>
    <property type="match status" value="1"/>
</dbReference>
<evidence type="ECO:0000256" key="7">
    <source>
        <dbReference type="ARBA" id="ARBA00022840"/>
    </source>
</evidence>
<comment type="catalytic activity">
    <reaction evidence="1">
        <text>ATP + protein L-histidine = ADP + protein N-phospho-L-histidine.</text>
        <dbReference type="EC" id="2.7.13.3"/>
    </reaction>
</comment>
<dbReference type="InterPro" id="IPR005467">
    <property type="entry name" value="His_kinase_dom"/>
</dbReference>
<dbReference type="Pfam" id="PF02518">
    <property type="entry name" value="HATPase_c"/>
    <property type="match status" value="1"/>
</dbReference>
<evidence type="ECO:0000256" key="3">
    <source>
        <dbReference type="ARBA" id="ARBA00022553"/>
    </source>
</evidence>
<keyword evidence="7" id="KW-0067">ATP-binding</keyword>
<dbReference type="CDD" id="cd00082">
    <property type="entry name" value="HisKA"/>
    <property type="match status" value="1"/>
</dbReference>
<feature type="domain" description="Histidine kinase" evidence="10">
    <location>
        <begin position="274"/>
        <end position="492"/>
    </location>
</feature>
<evidence type="ECO:0000256" key="4">
    <source>
        <dbReference type="ARBA" id="ARBA00022679"/>
    </source>
</evidence>
<evidence type="ECO:0000256" key="1">
    <source>
        <dbReference type="ARBA" id="ARBA00000085"/>
    </source>
</evidence>
<dbReference type="PANTHER" id="PTHR43065:SF46">
    <property type="entry name" value="C4-DICARBOXYLATE TRANSPORT SENSOR PROTEIN DCTB"/>
    <property type="match status" value="1"/>
</dbReference>
<dbReference type="OrthoDB" id="8559580at2"/>
<keyword evidence="5" id="KW-0547">Nucleotide-binding</keyword>
<dbReference type="AlphaFoldDB" id="A0A6I6H6S3"/>
<dbReference type="EC" id="2.7.13.3" evidence="2"/>
<name>A0A6I6H6S3_VARPD</name>
<evidence type="ECO:0000313" key="12">
    <source>
        <dbReference type="Proteomes" id="UP000425817"/>
    </source>
</evidence>
<dbReference type="InterPro" id="IPR004358">
    <property type="entry name" value="Sig_transdc_His_kin-like_C"/>
</dbReference>
<dbReference type="Proteomes" id="UP000425817">
    <property type="component" value="Chromosome"/>
</dbReference>
<dbReference type="PRINTS" id="PR00344">
    <property type="entry name" value="BCTRLSENSOR"/>
</dbReference>
<evidence type="ECO:0000256" key="5">
    <source>
        <dbReference type="ARBA" id="ARBA00022741"/>
    </source>
</evidence>
<dbReference type="InterPro" id="IPR036097">
    <property type="entry name" value="HisK_dim/P_sf"/>
</dbReference>
<dbReference type="SUPFAM" id="SSF55874">
    <property type="entry name" value="ATPase domain of HSP90 chaperone/DNA topoisomerase II/histidine kinase"/>
    <property type="match status" value="1"/>
</dbReference>
<dbReference type="SUPFAM" id="SSF47384">
    <property type="entry name" value="Homodimeric domain of signal transducing histidine kinase"/>
    <property type="match status" value="1"/>
</dbReference>